<organism evidence="4 5">
    <name type="scientific">Platanthera zijinensis</name>
    <dbReference type="NCBI Taxonomy" id="2320716"/>
    <lineage>
        <taxon>Eukaryota</taxon>
        <taxon>Viridiplantae</taxon>
        <taxon>Streptophyta</taxon>
        <taxon>Embryophyta</taxon>
        <taxon>Tracheophyta</taxon>
        <taxon>Spermatophyta</taxon>
        <taxon>Magnoliopsida</taxon>
        <taxon>Liliopsida</taxon>
        <taxon>Asparagales</taxon>
        <taxon>Orchidaceae</taxon>
        <taxon>Orchidoideae</taxon>
        <taxon>Orchideae</taxon>
        <taxon>Orchidinae</taxon>
        <taxon>Platanthera</taxon>
    </lineage>
</organism>
<keyword evidence="1" id="KW-0479">Metal-binding</keyword>
<keyword evidence="5" id="KW-1185">Reference proteome</keyword>
<dbReference type="AlphaFoldDB" id="A0AAP0AZB9"/>
<dbReference type="PROSITE" id="PS50158">
    <property type="entry name" value="ZF_CCHC"/>
    <property type="match status" value="2"/>
</dbReference>
<dbReference type="Pfam" id="PF00098">
    <property type="entry name" value="zf-CCHC"/>
    <property type="match status" value="1"/>
</dbReference>
<feature type="region of interest" description="Disordered" evidence="2">
    <location>
        <begin position="470"/>
        <end position="499"/>
    </location>
</feature>
<dbReference type="Gene3D" id="4.10.60.10">
    <property type="entry name" value="Zinc finger, CCHC-type"/>
    <property type="match status" value="1"/>
</dbReference>
<keyword evidence="1" id="KW-0863">Zinc-finger</keyword>
<proteinExistence type="predicted"/>
<accession>A0AAP0AZB9</accession>
<feature type="domain" description="CCHC-type" evidence="3">
    <location>
        <begin position="309"/>
        <end position="322"/>
    </location>
</feature>
<feature type="compositionally biased region" description="Basic and acidic residues" evidence="2">
    <location>
        <begin position="879"/>
        <end position="903"/>
    </location>
</feature>
<feature type="region of interest" description="Disordered" evidence="2">
    <location>
        <begin position="575"/>
        <end position="618"/>
    </location>
</feature>
<feature type="domain" description="CCHC-type" evidence="3">
    <location>
        <begin position="562"/>
        <end position="577"/>
    </location>
</feature>
<dbReference type="InterPro" id="IPR001878">
    <property type="entry name" value="Znf_CCHC"/>
</dbReference>
<dbReference type="SUPFAM" id="SSF57756">
    <property type="entry name" value="Retrovirus zinc finger-like domains"/>
    <property type="match status" value="2"/>
</dbReference>
<gene>
    <name evidence="4" type="ORF">KSP39_PZI020314</name>
</gene>
<evidence type="ECO:0000313" key="4">
    <source>
        <dbReference type="EMBL" id="KAK8921213.1"/>
    </source>
</evidence>
<protein>
    <recommendedName>
        <fullName evidence="3">CCHC-type domain-containing protein</fullName>
    </recommendedName>
</protein>
<feature type="region of interest" description="Disordered" evidence="2">
    <location>
        <begin position="868"/>
        <end position="935"/>
    </location>
</feature>
<dbReference type="EMBL" id="JBBWWQ010000018">
    <property type="protein sequence ID" value="KAK8921213.1"/>
    <property type="molecule type" value="Genomic_DNA"/>
</dbReference>
<evidence type="ECO:0000259" key="3">
    <source>
        <dbReference type="PROSITE" id="PS50158"/>
    </source>
</evidence>
<evidence type="ECO:0000256" key="2">
    <source>
        <dbReference type="SAM" id="MobiDB-lite"/>
    </source>
</evidence>
<reference evidence="4 5" key="1">
    <citation type="journal article" date="2022" name="Nat. Plants">
        <title>Genomes of leafy and leafless Platanthera orchids illuminate the evolution of mycoheterotrophy.</title>
        <authorList>
            <person name="Li M.H."/>
            <person name="Liu K.W."/>
            <person name="Li Z."/>
            <person name="Lu H.C."/>
            <person name="Ye Q.L."/>
            <person name="Zhang D."/>
            <person name="Wang J.Y."/>
            <person name="Li Y.F."/>
            <person name="Zhong Z.M."/>
            <person name="Liu X."/>
            <person name="Yu X."/>
            <person name="Liu D.K."/>
            <person name="Tu X.D."/>
            <person name="Liu B."/>
            <person name="Hao Y."/>
            <person name="Liao X.Y."/>
            <person name="Jiang Y.T."/>
            <person name="Sun W.H."/>
            <person name="Chen J."/>
            <person name="Chen Y.Q."/>
            <person name="Ai Y."/>
            <person name="Zhai J.W."/>
            <person name="Wu S.S."/>
            <person name="Zhou Z."/>
            <person name="Hsiao Y.Y."/>
            <person name="Wu W.L."/>
            <person name="Chen Y.Y."/>
            <person name="Lin Y.F."/>
            <person name="Hsu J.L."/>
            <person name="Li C.Y."/>
            <person name="Wang Z.W."/>
            <person name="Zhao X."/>
            <person name="Zhong W.Y."/>
            <person name="Ma X.K."/>
            <person name="Ma L."/>
            <person name="Huang J."/>
            <person name="Chen G.Z."/>
            <person name="Huang M.Z."/>
            <person name="Huang L."/>
            <person name="Peng D.H."/>
            <person name="Luo Y.B."/>
            <person name="Zou S.Q."/>
            <person name="Chen S.P."/>
            <person name="Lan S."/>
            <person name="Tsai W.C."/>
            <person name="Van de Peer Y."/>
            <person name="Liu Z.J."/>
        </authorList>
    </citation>
    <scope>NUCLEOTIDE SEQUENCE [LARGE SCALE GENOMIC DNA]</scope>
    <source>
        <strain evidence="4">Lor287</strain>
    </source>
</reference>
<dbReference type="GO" id="GO:0003676">
    <property type="term" value="F:nucleic acid binding"/>
    <property type="evidence" value="ECO:0007669"/>
    <property type="project" value="InterPro"/>
</dbReference>
<sequence>MASQRRNGNDAGRDAGKENGMAGLEEEKAHLSCVILILKLRERGEQGKEEEGKVGCRWCCGGPNRKPSSALRRLDHCGAFQLCAFRHGAKTSFKVDACGLVPQEVLEEVQEIVRVGFNSCGRECHVVQMVLVQAGLSGLKPKLRCYPRRPCFVYSCSCVAGLRADVEKSRLHLLETTALIFSIQSVDLHPAKDLRSDRRSLIFTGVVEEIFSQFCERCEASLTTIPVWVKENNISPYIPSDLDEVWKINDLITRYVAEEEKLKKEKTNTDLLVVKPSFKKKKKFKAPFKAHDRQVSVSKETAGKKPLSCFFCKKKGHMKHECLKFKSWMEKRGFAPKDDILLANSDLALLHKSKQFLSKHFDMKDLVEASFVLGIEIIRDRSPHTLALVGYIGKCVSYLEKPHLTQWSLTKDWDIKICAIREVVRLADTPPPTLFGKLLSYEMQLTARKEEEKSSRSEYKDKSVAFKDEVTRKGRRKSPSPPRRSVEAEVENPDISTSDSHNFDEDFAVFTRQFQRFMKKKKWRTKPSSSFLKDDYYKKKKTSKKDRYSSNPSKQITSKIVCYCCNRPGHFIADCPDQRKETKDKKKPQNKGKKEKSFVAQKQKSGTDSSSSESGEEDDAEAYIGLFTIEEDSMESEFLHMLDSINGGEDYYCRGLMALSEEDQCQDQPGPSKALKRSKFLVKKQTEEIESLKLAASDSAKMLDLKLNEAVKLKNITVIQMGTISFKENHIRNLEARLQKEKDLVTKFSKPKSVLPLIDNFISQKGKTGLGFKERTRAVNYQGKGKDPVQPLAMKPPISFRKVMQPTNRYDHDLTHGHCEYGDLNGKGAYANRPPYKQTHQVLKEFLGYAALAPILKRNTGNNVVKPILKKNTSGSSKGLKERMDKLTISEDQPARLDEEKDGYCPGGVQDSLDEDNDNEVHQNEEREEDQEVDRFSPARRHLKDHPAHQIISDSKFTKEFIKKYGMESASTMKTPMGTSMLIGKDEAGKHIDESLYRGIIGSLLYLTACRPDIMYAIYVYARYQACPKESHYTAVK</sequence>
<feature type="compositionally biased region" description="Basic residues" evidence="2">
    <location>
        <begin position="585"/>
        <end position="594"/>
    </location>
</feature>
<dbReference type="Pfam" id="PF07727">
    <property type="entry name" value="RVT_2"/>
    <property type="match status" value="1"/>
</dbReference>
<dbReference type="Proteomes" id="UP001418222">
    <property type="component" value="Unassembled WGS sequence"/>
</dbReference>
<dbReference type="PANTHER" id="PTHR11439">
    <property type="entry name" value="GAG-POL-RELATED RETROTRANSPOSON"/>
    <property type="match status" value="1"/>
</dbReference>
<dbReference type="InterPro" id="IPR036875">
    <property type="entry name" value="Znf_CCHC_sf"/>
</dbReference>
<dbReference type="InterPro" id="IPR013103">
    <property type="entry name" value="RVT_2"/>
</dbReference>
<dbReference type="SMART" id="SM00343">
    <property type="entry name" value="ZnF_C2HC"/>
    <property type="match status" value="2"/>
</dbReference>
<comment type="caution">
    <text evidence="4">The sequence shown here is derived from an EMBL/GenBank/DDBJ whole genome shotgun (WGS) entry which is preliminary data.</text>
</comment>
<dbReference type="PANTHER" id="PTHR11439:SF486">
    <property type="entry name" value="RLK (RECEPTOR-LIKE KINASE) PROTEIN, PUTATIVE-RELATED"/>
    <property type="match status" value="1"/>
</dbReference>
<name>A0AAP0AZB9_9ASPA</name>
<evidence type="ECO:0000313" key="5">
    <source>
        <dbReference type="Proteomes" id="UP001418222"/>
    </source>
</evidence>
<dbReference type="GO" id="GO:0008270">
    <property type="term" value="F:zinc ion binding"/>
    <property type="evidence" value="ECO:0007669"/>
    <property type="project" value="UniProtKB-KW"/>
</dbReference>
<keyword evidence="1" id="KW-0862">Zinc</keyword>
<evidence type="ECO:0000256" key="1">
    <source>
        <dbReference type="PROSITE-ProRule" id="PRU00047"/>
    </source>
</evidence>